<accession>A0A0F9RGA6</accession>
<comment type="caution">
    <text evidence="1">The sequence shown here is derived from an EMBL/GenBank/DDBJ whole genome shotgun (WGS) entry which is preliminary data.</text>
</comment>
<protein>
    <submittedName>
        <fullName evidence="1">Uncharacterized protein</fullName>
    </submittedName>
</protein>
<dbReference type="EMBL" id="LAZR01000881">
    <property type="protein sequence ID" value="KKN55530.1"/>
    <property type="molecule type" value="Genomic_DNA"/>
</dbReference>
<organism evidence="1">
    <name type="scientific">marine sediment metagenome</name>
    <dbReference type="NCBI Taxonomy" id="412755"/>
    <lineage>
        <taxon>unclassified sequences</taxon>
        <taxon>metagenomes</taxon>
        <taxon>ecological metagenomes</taxon>
    </lineage>
</organism>
<evidence type="ECO:0000313" key="1">
    <source>
        <dbReference type="EMBL" id="KKN55530.1"/>
    </source>
</evidence>
<reference evidence="1" key="1">
    <citation type="journal article" date="2015" name="Nature">
        <title>Complex archaea that bridge the gap between prokaryotes and eukaryotes.</title>
        <authorList>
            <person name="Spang A."/>
            <person name="Saw J.H."/>
            <person name="Jorgensen S.L."/>
            <person name="Zaremba-Niedzwiedzka K."/>
            <person name="Martijn J."/>
            <person name="Lind A.E."/>
            <person name="van Eijk R."/>
            <person name="Schleper C."/>
            <person name="Guy L."/>
            <person name="Ettema T.J."/>
        </authorList>
    </citation>
    <scope>NUCLEOTIDE SEQUENCE</scope>
</reference>
<dbReference type="AlphaFoldDB" id="A0A0F9RGA6"/>
<proteinExistence type="predicted"/>
<gene>
    <name evidence="1" type="ORF">LCGC14_0581490</name>
</gene>
<sequence>MLIAEGIVGKVVSFIVNKSIDSLVSIPFDKHRKACRALTKLYYSVQALDDVTESFIQTLNHFKHSGDASAVIHALNSHSHEVELTTNSFIDLGNELYGGLEIIDPVLAECCHSLYRGKGDFLSFLSNSIEWDRSPESSRVLLKRPLGKMQAVDMDSMYERTKLALASGEKHYWPSSAFDDFSSDFEEISIGWEDNKAAKEFESMIIQQNQLLKEAKEGLRKLLKENFSIEEILFQSDAHPYR</sequence>
<name>A0A0F9RGA6_9ZZZZ</name>